<dbReference type="SUPFAM" id="SSF53756">
    <property type="entry name" value="UDP-Glycosyltransferase/glycogen phosphorylase"/>
    <property type="match status" value="1"/>
</dbReference>
<name>A0ABW5TQL4_9SPHI</name>
<protein>
    <recommendedName>
        <fullName evidence="3">Glycosyl transferase family 1 domain-containing protein</fullName>
    </recommendedName>
</protein>
<evidence type="ECO:0000313" key="1">
    <source>
        <dbReference type="EMBL" id="MFD2731542.1"/>
    </source>
</evidence>
<sequence>MTIIKKQIVLILPYLNVNTTSAERFKSFIRAFELNNSLNTNVITFDYGIKKSYFLGLETTPADSFSPKNYQIIKVKLNLIQSLGVRFLNNDFKKLWRIFQLLHLIIYQKDIFYPNFSLNDLNIELKNNDYIFTSGSHFSLFEIAENLSKKFGLKLILDYRDPWTLGYNPIDGLSVIHYLKILISRKKEIKLLNSAFLITTVSESLKSFFPLHYQSKIKIFANGSNFLIEEVEKQTQTKTFQIVYAGTIYREQLQDETFFESLQGFVVNKKTENIKLKFLGVGDNKSLKKLIKKYNLKNITSYTHRLKRDEFLLQMNNTSIFLHLKYGNKKDVISSKQAEYLMFNRPILLPVSDNGDIAESILKNKAGFVCNNQSEVLKALESIWTKFKNQENLYLNRIETYNFNISREKIAKDFVNMVLNPPNS</sequence>
<gene>
    <name evidence="1" type="ORF">ACFSSE_07475</name>
</gene>
<evidence type="ECO:0000313" key="2">
    <source>
        <dbReference type="Proteomes" id="UP001597546"/>
    </source>
</evidence>
<dbReference type="EMBL" id="JBHULV010000023">
    <property type="protein sequence ID" value="MFD2731542.1"/>
    <property type="molecule type" value="Genomic_DNA"/>
</dbReference>
<dbReference type="Gene3D" id="3.40.50.2000">
    <property type="entry name" value="Glycogen Phosphorylase B"/>
    <property type="match status" value="1"/>
</dbReference>
<proteinExistence type="predicted"/>
<evidence type="ECO:0008006" key="3">
    <source>
        <dbReference type="Google" id="ProtNLM"/>
    </source>
</evidence>
<dbReference type="RefSeq" id="WP_379043098.1">
    <property type="nucleotide sequence ID" value="NZ_JBHSKW010000028.1"/>
</dbReference>
<keyword evidence="2" id="KW-1185">Reference proteome</keyword>
<dbReference type="Proteomes" id="UP001597546">
    <property type="component" value="Unassembled WGS sequence"/>
</dbReference>
<reference evidence="2" key="1">
    <citation type="journal article" date="2019" name="Int. J. Syst. Evol. Microbiol.">
        <title>The Global Catalogue of Microorganisms (GCM) 10K type strain sequencing project: providing services to taxonomists for standard genome sequencing and annotation.</title>
        <authorList>
            <consortium name="The Broad Institute Genomics Platform"/>
            <consortium name="The Broad Institute Genome Sequencing Center for Infectious Disease"/>
            <person name="Wu L."/>
            <person name="Ma J."/>
        </authorList>
    </citation>
    <scope>NUCLEOTIDE SEQUENCE [LARGE SCALE GENOMIC DNA]</scope>
    <source>
        <strain evidence="2">KCTC 42456</strain>
    </source>
</reference>
<accession>A0ABW5TQL4</accession>
<comment type="caution">
    <text evidence="1">The sequence shown here is derived from an EMBL/GenBank/DDBJ whole genome shotgun (WGS) entry which is preliminary data.</text>
</comment>
<organism evidence="1 2">
    <name type="scientific">Pedobacter alpinus</name>
    <dbReference type="NCBI Taxonomy" id="1590643"/>
    <lineage>
        <taxon>Bacteria</taxon>
        <taxon>Pseudomonadati</taxon>
        <taxon>Bacteroidota</taxon>
        <taxon>Sphingobacteriia</taxon>
        <taxon>Sphingobacteriales</taxon>
        <taxon>Sphingobacteriaceae</taxon>
        <taxon>Pedobacter</taxon>
    </lineage>
</organism>